<dbReference type="Gene3D" id="3.40.50.300">
    <property type="entry name" value="P-loop containing nucleotide triphosphate hydrolases"/>
    <property type="match status" value="1"/>
</dbReference>
<evidence type="ECO:0000313" key="1">
    <source>
        <dbReference type="EMBL" id="KAL3764519.1"/>
    </source>
</evidence>
<dbReference type="AlphaFoldDB" id="A0ABD3MNJ2"/>
<name>A0ABD3MNJ2_9STRA</name>
<proteinExistence type="predicted"/>
<sequence length="442" mass="48238">MQLQFEPIWLHFTLMMADGYGGNDGGSFCLLLRTVQVSTLKPKTQSVASIRRCMKHIFNVSILPAGCLLLRSSSPVVGFLSRNSPSLNRRLRTRSQTPCFILSTTPRRISISASTTISVATNPVKMPLSYSLLAEQNANTTNAIIQHFAESPAFVSLSSAEGAQILQRDEEDAQKLQKGIDIAKEKGVIDPNFKAEEYITVDVLGKSPEEVADEILDKVRKQEGEGGVVVLCGLSGTGKGTTVAKLQEKLETEDSKRVVTWSNGNIFRSVTLLAATWCEQQNMDGFDAANALTKENLESFMKMLSFGKFNGKFDTKIEGLGLNMLVSEVQNTELKVPKVAKNIPTVAEVTQGEVILFATDAIQKMGADGIFVLLEGREQTVNYVRTPLRFTLTMSDMTLIGKRRAAQRLAAGTLGVVGEGATEEEIGKALDAQLDIMVKEHN</sequence>
<organism evidence="1 2">
    <name type="scientific">Cyclotella atomus</name>
    <dbReference type="NCBI Taxonomy" id="382360"/>
    <lineage>
        <taxon>Eukaryota</taxon>
        <taxon>Sar</taxon>
        <taxon>Stramenopiles</taxon>
        <taxon>Ochrophyta</taxon>
        <taxon>Bacillariophyta</taxon>
        <taxon>Coscinodiscophyceae</taxon>
        <taxon>Thalassiosirophycidae</taxon>
        <taxon>Stephanodiscales</taxon>
        <taxon>Stephanodiscaceae</taxon>
        <taxon>Cyclotella</taxon>
    </lineage>
</organism>
<comment type="caution">
    <text evidence="1">The sequence shown here is derived from an EMBL/GenBank/DDBJ whole genome shotgun (WGS) entry which is preliminary data.</text>
</comment>
<dbReference type="InterPro" id="IPR027417">
    <property type="entry name" value="P-loop_NTPase"/>
</dbReference>
<keyword evidence="2" id="KW-1185">Reference proteome</keyword>
<dbReference type="EMBL" id="JALLPJ020001418">
    <property type="protein sequence ID" value="KAL3764519.1"/>
    <property type="molecule type" value="Genomic_DNA"/>
</dbReference>
<evidence type="ECO:0000313" key="2">
    <source>
        <dbReference type="Proteomes" id="UP001530400"/>
    </source>
</evidence>
<protein>
    <recommendedName>
        <fullName evidence="3">(d)CMP kinase</fullName>
    </recommendedName>
</protein>
<dbReference type="Proteomes" id="UP001530400">
    <property type="component" value="Unassembled WGS sequence"/>
</dbReference>
<evidence type="ECO:0008006" key="3">
    <source>
        <dbReference type="Google" id="ProtNLM"/>
    </source>
</evidence>
<accession>A0ABD3MNJ2</accession>
<dbReference type="SUPFAM" id="SSF52540">
    <property type="entry name" value="P-loop containing nucleoside triphosphate hydrolases"/>
    <property type="match status" value="2"/>
</dbReference>
<gene>
    <name evidence="1" type="ORF">ACHAWO_007036</name>
</gene>
<reference evidence="1 2" key="1">
    <citation type="submission" date="2024-10" db="EMBL/GenBank/DDBJ databases">
        <title>Updated reference genomes for cyclostephanoid diatoms.</title>
        <authorList>
            <person name="Roberts W.R."/>
            <person name="Alverson A.J."/>
        </authorList>
    </citation>
    <scope>NUCLEOTIDE SEQUENCE [LARGE SCALE GENOMIC DNA]</scope>
    <source>
        <strain evidence="1 2">AJA010-31</strain>
    </source>
</reference>